<dbReference type="Proteomes" id="UP001549321">
    <property type="component" value="Unassembled WGS sequence"/>
</dbReference>
<dbReference type="SUPFAM" id="SSF54909">
    <property type="entry name" value="Dimeric alpha+beta barrel"/>
    <property type="match status" value="1"/>
</dbReference>
<reference evidence="4 5" key="1">
    <citation type="submission" date="2024-06" db="EMBL/GenBank/DDBJ databases">
        <title>Sorghum-associated microbial communities from plants grown in Nebraska, USA.</title>
        <authorList>
            <person name="Schachtman D."/>
        </authorList>
    </citation>
    <scope>NUCLEOTIDE SEQUENCE [LARGE SCALE GENOMIC DNA]</scope>
    <source>
        <strain evidence="4 5">3207</strain>
    </source>
</reference>
<accession>A0ABV2R383</accession>
<dbReference type="RefSeq" id="WP_354553273.1">
    <property type="nucleotide sequence ID" value="NZ_JBEPSM010000003.1"/>
</dbReference>
<keyword evidence="5" id="KW-1185">Reference proteome</keyword>
<sequence length="146" mass="15841">MQFACLVYIDGDAMAALSKEEQARLTDATIEQDWSLRQAGQLILARPLQPPETAAVVRVRAGQASVTDGPFTEAKEMLGGFLIIEAEDRNAAIAIARASPMARMGSIEVRPILDHTHSVTGEGRPPPLAPAREEEFSPRPAHTRSR</sequence>
<organism evidence="4 5">
    <name type="scientific">Kaistia defluvii</name>
    <dbReference type="NCBI Taxonomy" id="410841"/>
    <lineage>
        <taxon>Bacteria</taxon>
        <taxon>Pseudomonadati</taxon>
        <taxon>Pseudomonadota</taxon>
        <taxon>Alphaproteobacteria</taxon>
        <taxon>Hyphomicrobiales</taxon>
        <taxon>Kaistiaceae</taxon>
        <taxon>Kaistia</taxon>
    </lineage>
</organism>
<proteinExistence type="inferred from homology"/>
<feature type="region of interest" description="Disordered" evidence="2">
    <location>
        <begin position="114"/>
        <end position="146"/>
    </location>
</feature>
<evidence type="ECO:0000256" key="2">
    <source>
        <dbReference type="SAM" id="MobiDB-lite"/>
    </source>
</evidence>
<dbReference type="InterPro" id="IPR005545">
    <property type="entry name" value="YCII"/>
</dbReference>
<evidence type="ECO:0000313" key="5">
    <source>
        <dbReference type="Proteomes" id="UP001549321"/>
    </source>
</evidence>
<dbReference type="Pfam" id="PF03795">
    <property type="entry name" value="YCII"/>
    <property type="match status" value="1"/>
</dbReference>
<name>A0ABV2R383_9HYPH</name>
<evidence type="ECO:0000256" key="1">
    <source>
        <dbReference type="ARBA" id="ARBA00007689"/>
    </source>
</evidence>
<feature type="domain" description="YCII-related" evidence="3">
    <location>
        <begin position="1"/>
        <end position="114"/>
    </location>
</feature>
<comment type="caution">
    <text evidence="4">The sequence shown here is derived from an EMBL/GenBank/DDBJ whole genome shotgun (WGS) entry which is preliminary data.</text>
</comment>
<dbReference type="EMBL" id="JBEPSM010000003">
    <property type="protein sequence ID" value="MET4635714.1"/>
    <property type="molecule type" value="Genomic_DNA"/>
</dbReference>
<dbReference type="PANTHER" id="PTHR35174:SF3">
    <property type="entry name" value="BLL7171 PROTEIN"/>
    <property type="match status" value="1"/>
</dbReference>
<dbReference type="InterPro" id="IPR011008">
    <property type="entry name" value="Dimeric_a/b-barrel"/>
</dbReference>
<protein>
    <recommendedName>
        <fullName evidence="3">YCII-related domain-containing protein</fullName>
    </recommendedName>
</protein>
<gene>
    <name evidence="4" type="ORF">ABIE08_003665</name>
</gene>
<comment type="similarity">
    <text evidence="1">Belongs to the YciI family.</text>
</comment>
<evidence type="ECO:0000313" key="4">
    <source>
        <dbReference type="EMBL" id="MET4635714.1"/>
    </source>
</evidence>
<dbReference type="PANTHER" id="PTHR35174">
    <property type="entry name" value="BLL7171 PROTEIN-RELATED"/>
    <property type="match status" value="1"/>
</dbReference>
<evidence type="ECO:0000259" key="3">
    <source>
        <dbReference type="Pfam" id="PF03795"/>
    </source>
</evidence>
<dbReference type="Gene3D" id="3.30.70.1060">
    <property type="entry name" value="Dimeric alpha+beta barrel"/>
    <property type="match status" value="1"/>
</dbReference>